<feature type="compositionally biased region" description="Low complexity" evidence="5">
    <location>
        <begin position="118"/>
        <end position="131"/>
    </location>
</feature>
<feature type="transmembrane region" description="Helical" evidence="6">
    <location>
        <begin position="144"/>
        <end position="164"/>
    </location>
</feature>
<keyword evidence="6" id="KW-0472">Membrane</keyword>
<dbReference type="EMBL" id="JAJJMA010056178">
    <property type="protein sequence ID" value="MCL7026393.1"/>
    <property type="molecule type" value="Genomic_DNA"/>
</dbReference>
<evidence type="ECO:0000259" key="8">
    <source>
        <dbReference type="PROSITE" id="PS51485"/>
    </source>
</evidence>
<dbReference type="GO" id="GO:0009055">
    <property type="term" value="F:electron transfer activity"/>
    <property type="evidence" value="ECO:0007669"/>
    <property type="project" value="InterPro"/>
</dbReference>
<name>A0AA41S344_PAPNU</name>
<dbReference type="InterPro" id="IPR003245">
    <property type="entry name" value="Phytocyanin_dom"/>
</dbReference>
<keyword evidence="6" id="KW-1133">Transmembrane helix</keyword>
<dbReference type="Gene3D" id="2.60.40.420">
    <property type="entry name" value="Cupredoxins - blue copper proteins"/>
    <property type="match status" value="1"/>
</dbReference>
<gene>
    <name evidence="9" type="ORF">MKW94_003497</name>
</gene>
<dbReference type="FunFam" id="2.60.40.420:FF:000034">
    <property type="entry name" value="Cupredoxin superfamily protein"/>
    <property type="match status" value="1"/>
</dbReference>
<keyword evidence="1" id="KW-0479">Metal-binding</keyword>
<keyword evidence="7" id="KW-0732">Signal</keyword>
<dbReference type="Proteomes" id="UP001177140">
    <property type="component" value="Unassembled WGS sequence"/>
</dbReference>
<dbReference type="CDD" id="cd04216">
    <property type="entry name" value="Phytocyanin"/>
    <property type="match status" value="1"/>
</dbReference>
<evidence type="ECO:0000313" key="10">
    <source>
        <dbReference type="Proteomes" id="UP001177140"/>
    </source>
</evidence>
<dbReference type="PROSITE" id="PS51485">
    <property type="entry name" value="PHYTOCYANIN"/>
    <property type="match status" value="1"/>
</dbReference>
<dbReference type="Pfam" id="PF02298">
    <property type="entry name" value="Cu_bind_like"/>
    <property type="match status" value="1"/>
</dbReference>
<feature type="signal peptide" evidence="7">
    <location>
        <begin position="1"/>
        <end position="23"/>
    </location>
</feature>
<dbReference type="InterPro" id="IPR028871">
    <property type="entry name" value="BlueCu_1_BS"/>
</dbReference>
<evidence type="ECO:0000313" key="9">
    <source>
        <dbReference type="EMBL" id="MCL7026393.1"/>
    </source>
</evidence>
<comment type="caution">
    <text evidence="9">The sequence shown here is derived from an EMBL/GenBank/DDBJ whole genome shotgun (WGS) entry which is preliminary data.</text>
</comment>
<protein>
    <recommendedName>
        <fullName evidence="8">Phytocyanin domain-containing protein</fullName>
    </recommendedName>
</protein>
<evidence type="ECO:0000256" key="1">
    <source>
        <dbReference type="ARBA" id="ARBA00022723"/>
    </source>
</evidence>
<keyword evidence="2" id="KW-0186">Copper</keyword>
<feature type="chain" id="PRO_5041206032" description="Phytocyanin domain-containing protein" evidence="7">
    <location>
        <begin position="24"/>
        <end position="165"/>
    </location>
</feature>
<dbReference type="GO" id="GO:0005886">
    <property type="term" value="C:plasma membrane"/>
    <property type="evidence" value="ECO:0007669"/>
    <property type="project" value="TreeGrafter"/>
</dbReference>
<feature type="domain" description="Phytocyanin" evidence="8">
    <location>
        <begin position="20"/>
        <end position="117"/>
    </location>
</feature>
<evidence type="ECO:0000256" key="6">
    <source>
        <dbReference type="SAM" id="Phobius"/>
    </source>
</evidence>
<evidence type="ECO:0000256" key="3">
    <source>
        <dbReference type="ARBA" id="ARBA00023157"/>
    </source>
</evidence>
<reference evidence="9" key="1">
    <citation type="submission" date="2022-03" db="EMBL/GenBank/DDBJ databases">
        <title>A functionally conserved STORR gene fusion in Papaver species that diverged 16.8 million years ago.</title>
        <authorList>
            <person name="Catania T."/>
        </authorList>
    </citation>
    <scope>NUCLEOTIDE SEQUENCE</scope>
    <source>
        <strain evidence="9">S-191538</strain>
    </source>
</reference>
<dbReference type="PROSITE" id="PS00196">
    <property type="entry name" value="COPPER_BLUE"/>
    <property type="match status" value="1"/>
</dbReference>
<evidence type="ECO:0000256" key="2">
    <source>
        <dbReference type="ARBA" id="ARBA00023008"/>
    </source>
</evidence>
<keyword evidence="6" id="KW-0812">Transmembrane</keyword>
<dbReference type="PANTHER" id="PTHR33021">
    <property type="entry name" value="BLUE COPPER PROTEIN"/>
    <property type="match status" value="1"/>
</dbReference>
<organism evidence="9 10">
    <name type="scientific">Papaver nudicaule</name>
    <name type="common">Iceland poppy</name>
    <dbReference type="NCBI Taxonomy" id="74823"/>
    <lineage>
        <taxon>Eukaryota</taxon>
        <taxon>Viridiplantae</taxon>
        <taxon>Streptophyta</taxon>
        <taxon>Embryophyta</taxon>
        <taxon>Tracheophyta</taxon>
        <taxon>Spermatophyta</taxon>
        <taxon>Magnoliopsida</taxon>
        <taxon>Ranunculales</taxon>
        <taxon>Papaveraceae</taxon>
        <taxon>Papaveroideae</taxon>
        <taxon>Papaver</taxon>
    </lineage>
</organism>
<dbReference type="PANTHER" id="PTHR33021:SF350">
    <property type="entry name" value="UCLACYANIN-2"/>
    <property type="match status" value="1"/>
</dbReference>
<evidence type="ECO:0000256" key="7">
    <source>
        <dbReference type="SAM" id="SignalP"/>
    </source>
</evidence>
<dbReference type="InterPro" id="IPR039391">
    <property type="entry name" value="Phytocyanin-like"/>
</dbReference>
<accession>A0AA41S344</accession>
<keyword evidence="3" id="KW-1015">Disulfide bond</keyword>
<dbReference type="AlphaFoldDB" id="A0AA41S344"/>
<dbReference type="SUPFAM" id="SSF49503">
    <property type="entry name" value="Cupredoxins"/>
    <property type="match status" value="1"/>
</dbReference>
<keyword evidence="10" id="KW-1185">Reference proteome</keyword>
<evidence type="ECO:0000256" key="4">
    <source>
        <dbReference type="ARBA" id="ARBA00023180"/>
    </source>
</evidence>
<dbReference type="GO" id="GO:0046872">
    <property type="term" value="F:metal ion binding"/>
    <property type="evidence" value="ECO:0007669"/>
    <property type="project" value="UniProtKB-KW"/>
</dbReference>
<sequence>MATPSITTTALLVLLLLAPAVFAVDYPISWTLGTNYDDWVSDKTFFVGDTLTFTYGPSHSLSVVNKATYDTCGSDAQKNFNGGSNTVPLEVAGTMYFICPEGTHCSRGMKLSVNVSDGAPPAHASSPAGTPKPEKGTSAATSKYNMNFMVIGGSLLLAPLFALLG</sequence>
<keyword evidence="4" id="KW-0325">Glycoprotein</keyword>
<evidence type="ECO:0000256" key="5">
    <source>
        <dbReference type="SAM" id="MobiDB-lite"/>
    </source>
</evidence>
<dbReference type="InterPro" id="IPR008972">
    <property type="entry name" value="Cupredoxin"/>
</dbReference>
<proteinExistence type="predicted"/>
<feature type="region of interest" description="Disordered" evidence="5">
    <location>
        <begin position="117"/>
        <end position="138"/>
    </location>
</feature>